<proteinExistence type="predicted"/>
<sequence>MNPMLFQYHDLTQFPLVLTRHHGAPQGYAEAWVREMEQLVASPEPFVLVTLDLDAPIAHEDRKRMLQWQTDNMHRIRRVSRGYVAVKPDISGYERASRQAEKMTRAFGFPFVVVQSMVEARLAARRLMAGLSVDGAAA</sequence>
<dbReference type="Proteomes" id="UP000053096">
    <property type="component" value="Unassembled WGS sequence"/>
</dbReference>
<accession>A0A0J6F1S7</accession>
<dbReference type="KEGG" id="bpdz:BBN53_19675"/>
<evidence type="ECO:0000313" key="4">
    <source>
        <dbReference type="Proteomes" id="UP000092950"/>
    </source>
</evidence>
<dbReference type="AlphaFoldDB" id="A0A0J6F1S7"/>
<protein>
    <submittedName>
        <fullName evidence="2">Uncharacterized protein</fullName>
    </submittedName>
</protein>
<reference evidence="1 4" key="2">
    <citation type="submission" date="2016-07" db="EMBL/GenBank/DDBJ databases">
        <title>Complete genome sequences of Bordetella pseudohinzii.</title>
        <authorList>
            <person name="Spilker T."/>
            <person name="Darrah R."/>
            <person name="LiPuma J.J."/>
        </authorList>
    </citation>
    <scope>NUCLEOTIDE SEQUENCE [LARGE SCALE GENOMIC DNA]</scope>
    <source>
        <strain evidence="1 4">HI4681</strain>
    </source>
</reference>
<reference evidence="2 3" key="1">
    <citation type="submission" date="2015-09" db="EMBL/GenBank/DDBJ databases">
        <authorList>
            <person name="Jackson K.R."/>
            <person name="Lunt B.L."/>
            <person name="Fisher J.N.B."/>
            <person name="Gardner A.V."/>
            <person name="Bailey M.E."/>
            <person name="Deus L.M."/>
            <person name="Earl A.S."/>
            <person name="Gibby P.D."/>
            <person name="Hartmann K.A."/>
            <person name="Liu J.E."/>
            <person name="Manci A.M."/>
            <person name="Nielsen D.A."/>
            <person name="Solomon M.B."/>
            <person name="Breakwell D.P."/>
            <person name="Burnett S.H."/>
            <person name="Grose J.H."/>
        </authorList>
    </citation>
    <scope>NUCLEOTIDE SEQUENCE [LARGE SCALE GENOMIC DNA]</scope>
    <source>
        <strain evidence="2 3">2789STDY5608636</strain>
    </source>
</reference>
<gene>
    <name evidence="1" type="ORF">BBN53_19675</name>
    <name evidence="2" type="ORF">ERS370011_02242</name>
</gene>
<dbReference type="Proteomes" id="UP000092950">
    <property type="component" value="Chromosome"/>
</dbReference>
<name>A0A0J6F1S7_9BORD</name>
<dbReference type="EMBL" id="CYTV01000005">
    <property type="protein sequence ID" value="CUI79085.1"/>
    <property type="molecule type" value="Genomic_DNA"/>
</dbReference>
<organism evidence="2 3">
    <name type="scientific">Bordetella pseudohinzii</name>
    <dbReference type="NCBI Taxonomy" id="1331258"/>
    <lineage>
        <taxon>Bacteria</taxon>
        <taxon>Pseudomonadati</taxon>
        <taxon>Pseudomonadota</taxon>
        <taxon>Betaproteobacteria</taxon>
        <taxon>Burkholderiales</taxon>
        <taxon>Alcaligenaceae</taxon>
        <taxon>Bordetella</taxon>
    </lineage>
</organism>
<accession>A0A0M7FC60</accession>
<evidence type="ECO:0000313" key="1">
    <source>
        <dbReference type="EMBL" id="ANY17910.1"/>
    </source>
</evidence>
<keyword evidence="4" id="KW-1185">Reference proteome</keyword>
<evidence type="ECO:0000313" key="3">
    <source>
        <dbReference type="Proteomes" id="UP000053096"/>
    </source>
</evidence>
<evidence type="ECO:0000313" key="2">
    <source>
        <dbReference type="EMBL" id="CUI79085.1"/>
    </source>
</evidence>
<dbReference type="RefSeq" id="WP_043207046.1">
    <property type="nucleotide sequence ID" value="NZ_CAJGUP010000229.1"/>
</dbReference>
<dbReference type="EMBL" id="CP016440">
    <property type="protein sequence ID" value="ANY17910.1"/>
    <property type="molecule type" value="Genomic_DNA"/>
</dbReference>
<dbReference type="OrthoDB" id="8941979at2"/>